<dbReference type="EMBL" id="KI676024">
    <property type="protein sequence ID" value="ETL27190.1"/>
    <property type="molecule type" value="Genomic_DNA"/>
</dbReference>
<evidence type="ECO:0000256" key="1">
    <source>
        <dbReference type="SAM" id="MobiDB-lite"/>
    </source>
</evidence>
<name>W2HZ50_PHYNI</name>
<evidence type="ECO:0008006" key="3">
    <source>
        <dbReference type="Google" id="ProtNLM"/>
    </source>
</evidence>
<sequence length="296" mass="32694">IHVLVVVPPSTREDVAWSAKDLCTVDPDVQLNLWKSVVRVSSEDVCSGTALIVDETAMHLYLMTNLHVWTDNTFTDHLSSDFNREIRRYLKFHPSKKTNGKKRKDADVMGANVATQPRRKSPRTAAMKAPASSDKPQVVVEQLLPDKSKPEQVHRFSLDSDTCWRSSAAFDFAIFEVAVPENNKLVPCEKSLKVYATMSVDVFGFPGALQDQHFDHDYAIIPAKITGWSGNQMTLSSLSAPGLSGSAIVCTKRGVPVGYMGGLDGSTKNEQYQSYGFTFQGVIPELPSSLPPGYRR</sequence>
<dbReference type="VEuPathDB" id="FungiDB:PPTG_17744"/>
<organism evidence="2">
    <name type="scientific">Phytophthora nicotianae</name>
    <name type="common">Potato buckeye rot agent</name>
    <name type="synonym">Phytophthora parasitica</name>
    <dbReference type="NCBI Taxonomy" id="4792"/>
    <lineage>
        <taxon>Eukaryota</taxon>
        <taxon>Sar</taxon>
        <taxon>Stramenopiles</taxon>
        <taxon>Oomycota</taxon>
        <taxon>Peronosporomycetes</taxon>
        <taxon>Peronosporales</taxon>
        <taxon>Peronosporaceae</taxon>
        <taxon>Phytophthora</taxon>
    </lineage>
</organism>
<dbReference type="Proteomes" id="UP000053864">
    <property type="component" value="Unassembled WGS sequence"/>
</dbReference>
<accession>W2HZ50</accession>
<gene>
    <name evidence="2" type="ORF">L916_19241</name>
</gene>
<feature type="non-terminal residue" evidence="2">
    <location>
        <position position="1"/>
    </location>
</feature>
<evidence type="ECO:0000313" key="2">
    <source>
        <dbReference type="EMBL" id="ETL27190.1"/>
    </source>
</evidence>
<dbReference type="InterPro" id="IPR009003">
    <property type="entry name" value="Peptidase_S1_PA"/>
</dbReference>
<dbReference type="SUPFAM" id="SSF50494">
    <property type="entry name" value="Trypsin-like serine proteases"/>
    <property type="match status" value="1"/>
</dbReference>
<proteinExistence type="predicted"/>
<feature type="region of interest" description="Disordered" evidence="1">
    <location>
        <begin position="96"/>
        <end position="137"/>
    </location>
</feature>
<dbReference type="AlphaFoldDB" id="W2HZ50"/>
<protein>
    <recommendedName>
        <fullName evidence="3">Peptidase S1 domain-containing protein</fullName>
    </recommendedName>
</protein>
<reference evidence="2" key="1">
    <citation type="submission" date="2013-11" db="EMBL/GenBank/DDBJ databases">
        <title>The Genome Sequence of Phytophthora parasitica CJ05E6.</title>
        <authorList>
            <consortium name="The Broad Institute Genomics Platform"/>
            <person name="Russ C."/>
            <person name="Tyler B."/>
            <person name="Panabieres F."/>
            <person name="Shan W."/>
            <person name="Tripathy S."/>
            <person name="Grunwald N."/>
            <person name="Machado M."/>
            <person name="Johnson C.S."/>
            <person name="Arredondo F."/>
            <person name="Hong C."/>
            <person name="Coffey M."/>
            <person name="Young S.K."/>
            <person name="Zeng Q."/>
            <person name="Gargeya S."/>
            <person name="Fitzgerald M."/>
            <person name="Abouelleil A."/>
            <person name="Alvarado L."/>
            <person name="Chapman S.B."/>
            <person name="Gainer-Dewar J."/>
            <person name="Goldberg J."/>
            <person name="Griggs A."/>
            <person name="Gujja S."/>
            <person name="Hansen M."/>
            <person name="Howarth C."/>
            <person name="Imamovic A."/>
            <person name="Ireland A."/>
            <person name="Larimer J."/>
            <person name="McCowan C."/>
            <person name="Murphy C."/>
            <person name="Pearson M."/>
            <person name="Poon T.W."/>
            <person name="Priest M."/>
            <person name="Roberts A."/>
            <person name="Saif S."/>
            <person name="Shea T."/>
            <person name="Sykes S."/>
            <person name="Wortman J."/>
            <person name="Nusbaum C."/>
            <person name="Birren B."/>
        </authorList>
    </citation>
    <scope>NUCLEOTIDE SEQUENCE [LARGE SCALE GENOMIC DNA]</scope>
    <source>
        <strain evidence="2">CJ05E6</strain>
    </source>
</reference>